<name>A0A2G9U1A5_TELCI</name>
<dbReference type="Gene3D" id="3.30.70.2820">
    <property type="match status" value="1"/>
</dbReference>
<dbReference type="AlphaFoldDB" id="A0A2G9U1A5"/>
<proteinExistence type="predicted"/>
<dbReference type="GO" id="GO:0003682">
    <property type="term" value="F:chromatin binding"/>
    <property type="evidence" value="ECO:0007669"/>
    <property type="project" value="TreeGrafter"/>
</dbReference>
<dbReference type="GO" id="GO:0003887">
    <property type="term" value="F:DNA-directed DNA polymerase activity"/>
    <property type="evidence" value="ECO:0007669"/>
    <property type="project" value="TreeGrafter"/>
</dbReference>
<dbReference type="SUPFAM" id="SSF53098">
    <property type="entry name" value="Ribonuclease H-like"/>
    <property type="match status" value="1"/>
</dbReference>
<dbReference type="GO" id="GO:0006273">
    <property type="term" value="P:lagging strand elongation"/>
    <property type="evidence" value="ECO:0007669"/>
    <property type="project" value="TreeGrafter"/>
</dbReference>
<dbReference type="PANTHER" id="PTHR45861">
    <property type="entry name" value="DNA POLYMERASE ALPHA CATALYTIC SUBUNIT"/>
    <property type="match status" value="1"/>
</dbReference>
<sequence length="112" mass="12770">TVFLFGRLNLPPNKWVSCCVVVKNIFRQVFFLPRQTETKKKFVNDGTIAGQYSEEEVKVLEVQYESNHPRLSSDLFGETFSAVFNATATAMERLLVEKAMMCPGWVVLVNYA</sequence>
<keyword evidence="2" id="KW-1185">Reference proteome</keyword>
<dbReference type="Proteomes" id="UP000230423">
    <property type="component" value="Unassembled WGS sequence"/>
</dbReference>
<dbReference type="PANTHER" id="PTHR45861:SF1">
    <property type="entry name" value="DNA POLYMERASE ALPHA CATALYTIC SUBUNIT"/>
    <property type="match status" value="1"/>
</dbReference>
<dbReference type="GO" id="GO:0003697">
    <property type="term" value="F:single-stranded DNA binding"/>
    <property type="evidence" value="ECO:0007669"/>
    <property type="project" value="TreeGrafter"/>
</dbReference>
<evidence type="ECO:0000313" key="1">
    <source>
        <dbReference type="EMBL" id="PIO64017.1"/>
    </source>
</evidence>
<dbReference type="GO" id="GO:0006272">
    <property type="term" value="P:leading strand elongation"/>
    <property type="evidence" value="ECO:0007669"/>
    <property type="project" value="TreeGrafter"/>
</dbReference>
<dbReference type="OrthoDB" id="5877197at2759"/>
<feature type="non-terminal residue" evidence="1">
    <location>
        <position position="1"/>
    </location>
</feature>
<gene>
    <name evidence="1" type="ORF">TELCIR_14366</name>
</gene>
<dbReference type="GO" id="GO:0003688">
    <property type="term" value="F:DNA replication origin binding"/>
    <property type="evidence" value="ECO:0007669"/>
    <property type="project" value="TreeGrafter"/>
</dbReference>
<dbReference type="EMBL" id="KZ350301">
    <property type="protein sequence ID" value="PIO64017.1"/>
    <property type="molecule type" value="Genomic_DNA"/>
</dbReference>
<evidence type="ECO:0000313" key="2">
    <source>
        <dbReference type="Proteomes" id="UP000230423"/>
    </source>
</evidence>
<accession>A0A2G9U1A5</accession>
<dbReference type="InterPro" id="IPR012337">
    <property type="entry name" value="RNaseH-like_sf"/>
</dbReference>
<reference evidence="1 2" key="1">
    <citation type="submission" date="2015-09" db="EMBL/GenBank/DDBJ databases">
        <title>Draft genome of the parasitic nematode Teladorsagia circumcincta isolate WARC Sus (inbred).</title>
        <authorList>
            <person name="Mitreva M."/>
        </authorList>
    </citation>
    <scope>NUCLEOTIDE SEQUENCE [LARGE SCALE GENOMIC DNA]</scope>
    <source>
        <strain evidence="1 2">S</strain>
    </source>
</reference>
<dbReference type="GO" id="GO:1902975">
    <property type="term" value="P:mitotic DNA replication initiation"/>
    <property type="evidence" value="ECO:0007669"/>
    <property type="project" value="TreeGrafter"/>
</dbReference>
<protein>
    <submittedName>
        <fullName evidence="1">Uncharacterized protein</fullName>
    </submittedName>
</protein>
<dbReference type="GO" id="GO:0005658">
    <property type="term" value="C:alpha DNA polymerase:primase complex"/>
    <property type="evidence" value="ECO:0007669"/>
    <property type="project" value="TreeGrafter"/>
</dbReference>
<organism evidence="1 2">
    <name type="scientific">Teladorsagia circumcincta</name>
    <name type="common">Brown stomach worm</name>
    <name type="synonym">Ostertagia circumcincta</name>
    <dbReference type="NCBI Taxonomy" id="45464"/>
    <lineage>
        <taxon>Eukaryota</taxon>
        <taxon>Metazoa</taxon>
        <taxon>Ecdysozoa</taxon>
        <taxon>Nematoda</taxon>
        <taxon>Chromadorea</taxon>
        <taxon>Rhabditida</taxon>
        <taxon>Rhabditina</taxon>
        <taxon>Rhabditomorpha</taxon>
        <taxon>Strongyloidea</taxon>
        <taxon>Trichostrongylidae</taxon>
        <taxon>Teladorsagia</taxon>
    </lineage>
</organism>